<evidence type="ECO:0000259" key="1">
    <source>
        <dbReference type="Pfam" id="PF12146"/>
    </source>
</evidence>
<dbReference type="AlphaFoldDB" id="A0A087TCJ1"/>
<dbReference type="InterPro" id="IPR000073">
    <property type="entry name" value="AB_hydrolase_1"/>
</dbReference>
<keyword evidence="3" id="KW-1185">Reference proteome</keyword>
<dbReference type="Pfam" id="PF12146">
    <property type="entry name" value="Hydrolase_4"/>
    <property type="match status" value="1"/>
</dbReference>
<feature type="domain" description="Serine aminopeptidase S33" evidence="1">
    <location>
        <begin position="36"/>
        <end position="272"/>
    </location>
</feature>
<dbReference type="OrthoDB" id="194865at2759"/>
<reference evidence="2 3" key="1">
    <citation type="submission" date="2013-11" db="EMBL/GenBank/DDBJ databases">
        <title>Genome sequencing of Stegodyphus mimosarum.</title>
        <authorList>
            <person name="Bechsgaard J."/>
        </authorList>
    </citation>
    <scope>NUCLEOTIDE SEQUENCE [LARGE SCALE GENOMIC DNA]</scope>
</reference>
<dbReference type="InterPro" id="IPR051044">
    <property type="entry name" value="MAG_DAG_Lipase"/>
</dbReference>
<organism evidence="2 3">
    <name type="scientific">Stegodyphus mimosarum</name>
    <name type="common">African social velvet spider</name>
    <dbReference type="NCBI Taxonomy" id="407821"/>
    <lineage>
        <taxon>Eukaryota</taxon>
        <taxon>Metazoa</taxon>
        <taxon>Ecdysozoa</taxon>
        <taxon>Arthropoda</taxon>
        <taxon>Chelicerata</taxon>
        <taxon>Arachnida</taxon>
        <taxon>Araneae</taxon>
        <taxon>Araneomorphae</taxon>
        <taxon>Entelegynae</taxon>
        <taxon>Eresoidea</taxon>
        <taxon>Eresidae</taxon>
        <taxon>Stegodyphus</taxon>
    </lineage>
</organism>
<dbReference type="InterPro" id="IPR029058">
    <property type="entry name" value="AB_hydrolase_fold"/>
</dbReference>
<evidence type="ECO:0000313" key="3">
    <source>
        <dbReference type="Proteomes" id="UP000054359"/>
    </source>
</evidence>
<dbReference type="SUPFAM" id="SSF53474">
    <property type="entry name" value="alpha/beta-Hydrolases"/>
    <property type="match status" value="1"/>
</dbReference>
<protein>
    <submittedName>
        <fullName evidence="2">Monoglyceride lipase</fullName>
    </submittedName>
</protein>
<name>A0A087TCJ1_STEMI</name>
<gene>
    <name evidence="2" type="ORF">X975_11973</name>
</gene>
<dbReference type="Proteomes" id="UP000054359">
    <property type="component" value="Unassembled WGS sequence"/>
</dbReference>
<sequence>MGPHANNSPEIRSFTSTIVNSKGKRLFCKYWEAVDKPRAMVFIAHGYAEHCLLYETLARNLALNNFFVFTHDHVGHGQSEGQRAHIDSFDQFVDDVFKHIDMTKKKFPDLSCFLCGHSMGGAISILSALRKPEYFKGVLLISPAVATNPELTTPFKTAIAKFLRWIAPQFPVASLDLSLVCSCPKEVKTMEEDPLRFHGFCKAGFGASLVDACKEIQSKIPSITFPFVIYQGEDDKLCAPEGAILMYEKAASTDKSIKMYPKAYHSLLYEPNGVAEQVVEDIIEWLTARA</sequence>
<dbReference type="Gene3D" id="3.40.50.1820">
    <property type="entry name" value="alpha/beta hydrolase"/>
    <property type="match status" value="1"/>
</dbReference>
<accession>A0A087TCJ1</accession>
<dbReference type="PRINTS" id="PR00111">
    <property type="entry name" value="ABHYDROLASE"/>
</dbReference>
<dbReference type="InterPro" id="IPR022742">
    <property type="entry name" value="Hydrolase_4"/>
</dbReference>
<dbReference type="STRING" id="407821.A0A087TCJ1"/>
<dbReference type="OMA" id="SYEGWSH"/>
<evidence type="ECO:0000313" key="2">
    <source>
        <dbReference type="EMBL" id="KFM62830.1"/>
    </source>
</evidence>
<dbReference type="ESTHER" id="9arac-a0a087tcj1">
    <property type="family name" value="Monoglyceridelipase_lysophospholip"/>
</dbReference>
<dbReference type="FunFam" id="3.40.50.1820:FF:000117">
    <property type="entry name" value="Monoglyceride lipase, putative"/>
    <property type="match status" value="1"/>
</dbReference>
<dbReference type="EMBL" id="KK114590">
    <property type="protein sequence ID" value="KFM62830.1"/>
    <property type="molecule type" value="Genomic_DNA"/>
</dbReference>
<proteinExistence type="predicted"/>
<dbReference type="PANTHER" id="PTHR11614">
    <property type="entry name" value="PHOSPHOLIPASE-RELATED"/>
    <property type="match status" value="1"/>
</dbReference>
<feature type="non-terminal residue" evidence="2">
    <location>
        <position position="290"/>
    </location>
</feature>